<dbReference type="PRINTS" id="PR00038">
    <property type="entry name" value="HTHLUXR"/>
</dbReference>
<dbReference type="InterPro" id="IPR041664">
    <property type="entry name" value="AAA_16"/>
</dbReference>
<dbReference type="SUPFAM" id="SSF52540">
    <property type="entry name" value="P-loop containing nucleoside triphosphate hydrolases"/>
    <property type="match status" value="1"/>
</dbReference>
<dbReference type="InterPro" id="IPR000792">
    <property type="entry name" value="Tscrpt_reg_LuxR_C"/>
</dbReference>
<protein>
    <submittedName>
        <fullName evidence="3">AAA family ATPase</fullName>
    </submittedName>
</protein>
<dbReference type="RefSeq" id="WP_214092493.1">
    <property type="nucleotide sequence ID" value="NZ_JAHCLR010000013.1"/>
</dbReference>
<dbReference type="PROSITE" id="PS00622">
    <property type="entry name" value="HTH_LUXR_1"/>
    <property type="match status" value="1"/>
</dbReference>
<proteinExistence type="predicted"/>
<dbReference type="Gene3D" id="1.25.40.10">
    <property type="entry name" value="Tetratricopeptide repeat domain"/>
    <property type="match status" value="2"/>
</dbReference>
<dbReference type="Proteomes" id="UP001519535">
    <property type="component" value="Unassembled WGS sequence"/>
</dbReference>
<dbReference type="SUPFAM" id="SSF48452">
    <property type="entry name" value="TPR-like"/>
    <property type="match status" value="2"/>
</dbReference>
<dbReference type="InterPro" id="IPR016032">
    <property type="entry name" value="Sig_transdc_resp-reg_C-effctor"/>
</dbReference>
<dbReference type="Gene3D" id="3.40.50.300">
    <property type="entry name" value="P-loop containing nucleotide triphosphate hydrolases"/>
    <property type="match status" value="1"/>
</dbReference>
<comment type="caution">
    <text evidence="3">The sequence shown here is derived from an EMBL/GenBank/DDBJ whole genome shotgun (WGS) entry which is preliminary data.</text>
</comment>
<dbReference type="InterPro" id="IPR027417">
    <property type="entry name" value="P-loop_NTPase"/>
</dbReference>
<name>A0ABS5RHX0_9MYCO</name>
<feature type="domain" description="HTH luxR-type" evidence="2">
    <location>
        <begin position="815"/>
        <end position="877"/>
    </location>
</feature>
<organism evidence="3 4">
    <name type="scientific">Mycolicibacter acidiphilus</name>
    <dbReference type="NCBI Taxonomy" id="2835306"/>
    <lineage>
        <taxon>Bacteria</taxon>
        <taxon>Bacillati</taxon>
        <taxon>Actinomycetota</taxon>
        <taxon>Actinomycetes</taxon>
        <taxon>Mycobacteriales</taxon>
        <taxon>Mycobacteriaceae</taxon>
        <taxon>Mycolicibacter</taxon>
    </lineage>
</organism>
<dbReference type="SMART" id="SM00421">
    <property type="entry name" value="HTH_LUXR"/>
    <property type="match status" value="1"/>
</dbReference>
<dbReference type="Pfam" id="PF00196">
    <property type="entry name" value="GerE"/>
    <property type="match status" value="1"/>
</dbReference>
<gene>
    <name evidence="3" type="ORF">KIH27_08415</name>
</gene>
<dbReference type="InterPro" id="IPR039420">
    <property type="entry name" value="WalR-like"/>
</dbReference>
<dbReference type="InterPro" id="IPR011990">
    <property type="entry name" value="TPR-like_helical_dom_sf"/>
</dbReference>
<evidence type="ECO:0000313" key="4">
    <source>
        <dbReference type="Proteomes" id="UP001519535"/>
    </source>
</evidence>
<accession>A0ABS5RHX0</accession>
<evidence type="ECO:0000259" key="2">
    <source>
        <dbReference type="PROSITE" id="PS50043"/>
    </source>
</evidence>
<sequence>MVTVPVTCVGRDRQLTELVGRFEDTPARGAAMLCLTGPPGIGKTALLHHLTDTLGATTYAAQAMVWETGTAGGVLRQLLQDTPPADPVTAADWLAERIGAGAPVLITVDDAQHADPASLRALSSVVRRHRKLPLLVVLAAATLAPALTEFGVEELPLPGLDSAAVAELARLHGLMLHPVMATRLTRHTGGNARDVLALLDELPTSVWTSPDTALPAPAYRTADVRTRLDRCTGETRALVEALAILAAAEPLDTAVQLAGLADPLTAIDEGAAAGLVSVTAEYRARLHDPMTTAAVLAIMGVHAVAAAHRRAAELVTDPTRRLRHLVAASPTTDPALADRVEEFAHERAAAGSWAQAATLFRDASRLTADPLVRDDRFTRSVDALVAAGDCAGAATLVPVVESLRETPLRNATLAYLAILRGRAAEAEVRLRRAWDIVNVEHHPATAALISQRYVLNSLMRCRGEELVRWADQAITLAGDESPAGIEAAAIRGLGLAAAGRSAEARAAYDDLGERVGYGAQAQRVTMGRGWFLLSMDGVDGARSNLESAVAMAELGGSSRITLWALGWLARVQFSTGDWDRALHTARAGRELAERTGIVLVTPLLAWTEAQVHGLRGSWQEAAAAVSAADAIPGDYELMRLPAMIARAVVAEAEADHAAVLRALEPLARASWDTALHEPALWPWVDVLAGALIGVGRLDSAEELLRSHERFCSERRSAKARLYSARGRLLGAGGDLVAARRCFDEALELLDGLPLRYDRARINFAYGQTMRRAGKRRDADTVIGTARELYLSLGARTFVERCDRELKAGGLHQLRGPRRYTELTPQEESVASLVAQGHSNREVAAELYIAPKTVQYHLTRIYTKLGVRSRAELAALRR</sequence>
<dbReference type="PROSITE" id="PS50043">
    <property type="entry name" value="HTH_LUXR_2"/>
    <property type="match status" value="1"/>
</dbReference>
<reference evidence="3 4" key="1">
    <citation type="submission" date="2021-05" db="EMBL/GenBank/DDBJ databases">
        <title>Mycobacterium acidophilum sp. nov., an extremely acid-tolerant member of the genus Mycobacterium.</title>
        <authorList>
            <person name="Xia J."/>
        </authorList>
    </citation>
    <scope>NUCLEOTIDE SEQUENCE [LARGE SCALE GENOMIC DNA]</scope>
    <source>
        <strain evidence="3 4">M1</strain>
    </source>
</reference>
<evidence type="ECO:0000256" key="1">
    <source>
        <dbReference type="ARBA" id="ARBA00023125"/>
    </source>
</evidence>
<dbReference type="SUPFAM" id="SSF46894">
    <property type="entry name" value="C-terminal effector domain of the bipartite response regulators"/>
    <property type="match status" value="1"/>
</dbReference>
<evidence type="ECO:0000313" key="3">
    <source>
        <dbReference type="EMBL" id="MBS9533607.1"/>
    </source>
</evidence>
<keyword evidence="1" id="KW-0238">DNA-binding</keyword>
<dbReference type="EMBL" id="JAHCLR010000013">
    <property type="protein sequence ID" value="MBS9533607.1"/>
    <property type="molecule type" value="Genomic_DNA"/>
</dbReference>
<dbReference type="Pfam" id="PF13191">
    <property type="entry name" value="AAA_16"/>
    <property type="match status" value="1"/>
</dbReference>
<dbReference type="PANTHER" id="PTHR43214">
    <property type="entry name" value="TWO-COMPONENT RESPONSE REGULATOR"/>
    <property type="match status" value="1"/>
</dbReference>
<keyword evidence="4" id="KW-1185">Reference proteome</keyword>
<dbReference type="CDD" id="cd06170">
    <property type="entry name" value="LuxR_C_like"/>
    <property type="match status" value="1"/>
</dbReference>
<dbReference type="Gene3D" id="1.10.10.10">
    <property type="entry name" value="Winged helix-like DNA-binding domain superfamily/Winged helix DNA-binding domain"/>
    <property type="match status" value="1"/>
</dbReference>
<dbReference type="InterPro" id="IPR036388">
    <property type="entry name" value="WH-like_DNA-bd_sf"/>
</dbReference>